<sequence length="210" mass="23822">MFEWISNYSTALQITLGILTLGVWYFYGHILKASYDRKRRPRVLINKGLGTLHLDSPCLICNMSSDSIYVLCLIAELETSEGTFTAQVTHYEMEEGGQTSRLSTRQQPIDSGQCMRIRHFRELVTRAAEAGNIAVQDGLPQDDGVVFRSLAVTAICMYSSEDQPFGTERGFDLDCSRKSTPRLIPVESDAKRLVSRKDRKKVATWLRRYT</sequence>
<dbReference type="AlphaFoldDB" id="N6VXG1"/>
<dbReference type="Proteomes" id="UP000013165">
    <property type="component" value="Unassembled WGS sequence"/>
</dbReference>
<comment type="caution">
    <text evidence="2">The sequence shown here is derived from an EMBL/GenBank/DDBJ whole genome shotgun (WGS) entry which is preliminary data.</text>
</comment>
<dbReference type="HOGENOM" id="CLU_100481_0_0_6"/>
<dbReference type="OrthoDB" id="6181469at2"/>
<keyword evidence="1" id="KW-0472">Membrane</keyword>
<keyword evidence="1" id="KW-1133">Transmembrane helix</keyword>
<keyword evidence="3" id="KW-1185">Reference proteome</keyword>
<accession>N6VXG1</accession>
<keyword evidence="1" id="KW-0812">Transmembrane</keyword>
<dbReference type="RefSeq" id="WP_004579247.1">
    <property type="nucleotide sequence ID" value="NZ_AP028878.1"/>
</dbReference>
<dbReference type="STRING" id="626887.J057_06356"/>
<dbReference type="eggNOG" id="ENOG5032V0A">
    <property type="taxonomic scope" value="Bacteria"/>
</dbReference>
<organism evidence="2 3">
    <name type="scientific">Marinobacter nanhaiticus D15-8W</name>
    <dbReference type="NCBI Taxonomy" id="626887"/>
    <lineage>
        <taxon>Bacteria</taxon>
        <taxon>Pseudomonadati</taxon>
        <taxon>Pseudomonadota</taxon>
        <taxon>Gammaproteobacteria</taxon>
        <taxon>Pseudomonadales</taxon>
        <taxon>Marinobacteraceae</taxon>
        <taxon>Marinobacter</taxon>
    </lineage>
</organism>
<proteinExistence type="predicted"/>
<feature type="transmembrane region" description="Helical" evidence="1">
    <location>
        <begin position="12"/>
        <end position="31"/>
    </location>
</feature>
<gene>
    <name evidence="2" type="ORF">J057_06356</name>
</gene>
<evidence type="ECO:0000313" key="2">
    <source>
        <dbReference type="EMBL" id="ENO14950.1"/>
    </source>
</evidence>
<reference evidence="2 3" key="1">
    <citation type="journal article" date="2013" name="Genome Announc.">
        <title>Genome Sequence of the Polycyclic Aromatic Hydrocarbon-Degrading Bacterium Strain Marinobacter nanhaiticus D15-8WT.</title>
        <authorList>
            <person name="Cui Z."/>
            <person name="Gao W."/>
            <person name="Li Q."/>
            <person name="Xu G."/>
            <person name="Zheng L."/>
        </authorList>
    </citation>
    <scope>NUCLEOTIDE SEQUENCE [LARGE SCALE GENOMIC DNA]</scope>
    <source>
        <strain evidence="2 3">D15-8W</strain>
    </source>
</reference>
<dbReference type="EMBL" id="APLQ01000011">
    <property type="protein sequence ID" value="ENO14950.1"/>
    <property type="molecule type" value="Genomic_DNA"/>
</dbReference>
<evidence type="ECO:0000256" key="1">
    <source>
        <dbReference type="SAM" id="Phobius"/>
    </source>
</evidence>
<evidence type="ECO:0000313" key="3">
    <source>
        <dbReference type="Proteomes" id="UP000013165"/>
    </source>
</evidence>
<name>N6VXG1_9GAMM</name>
<protein>
    <submittedName>
        <fullName evidence="2">Uncharacterized protein</fullName>
    </submittedName>
</protein>